<evidence type="ECO:0000313" key="4">
    <source>
        <dbReference type="Proteomes" id="UP000602050"/>
    </source>
</evidence>
<dbReference type="Gene3D" id="3.40.50.1820">
    <property type="entry name" value="alpha/beta hydrolase"/>
    <property type="match status" value="1"/>
</dbReference>
<dbReference type="SUPFAM" id="SSF53474">
    <property type="entry name" value="alpha/beta-Hydrolases"/>
    <property type="match status" value="1"/>
</dbReference>
<dbReference type="RefSeq" id="WP_188391336.1">
    <property type="nucleotide sequence ID" value="NZ_BMEV01000014.1"/>
</dbReference>
<evidence type="ECO:0000259" key="2">
    <source>
        <dbReference type="Pfam" id="PF00326"/>
    </source>
</evidence>
<dbReference type="GO" id="GO:0008236">
    <property type="term" value="F:serine-type peptidase activity"/>
    <property type="evidence" value="ECO:0007669"/>
    <property type="project" value="InterPro"/>
</dbReference>
<dbReference type="GO" id="GO:0052689">
    <property type="term" value="F:carboxylic ester hydrolase activity"/>
    <property type="evidence" value="ECO:0007669"/>
    <property type="project" value="UniProtKB-ARBA"/>
</dbReference>
<keyword evidence="4" id="KW-1185">Reference proteome</keyword>
<protein>
    <submittedName>
        <fullName evidence="3">Putative esterase YitV</fullName>
    </submittedName>
</protein>
<comment type="caution">
    <text evidence="3">The sequence shown here is derived from an EMBL/GenBank/DDBJ whole genome shotgun (WGS) entry which is preliminary data.</text>
</comment>
<dbReference type="InterPro" id="IPR029058">
    <property type="entry name" value="AB_hydrolase_fold"/>
</dbReference>
<dbReference type="PANTHER" id="PTHR22946">
    <property type="entry name" value="DIENELACTONE HYDROLASE DOMAIN-CONTAINING PROTEIN-RELATED"/>
    <property type="match status" value="1"/>
</dbReference>
<proteinExistence type="predicted"/>
<dbReference type="EMBL" id="BMEV01000014">
    <property type="protein sequence ID" value="GGH73072.1"/>
    <property type="molecule type" value="Genomic_DNA"/>
</dbReference>
<feature type="domain" description="Peptidase S9 prolyl oligopeptidase catalytic" evidence="2">
    <location>
        <begin position="47"/>
        <end position="241"/>
    </location>
</feature>
<dbReference type="InterPro" id="IPR050261">
    <property type="entry name" value="FrsA_esterase"/>
</dbReference>
<dbReference type="Pfam" id="PF00326">
    <property type="entry name" value="Peptidase_S9"/>
    <property type="match status" value="1"/>
</dbReference>
<sequence>MIGIYKQNIRHIPCLFVVDEKREKDPLPLVIYFHGFTSAKEHNLDTAYLLAEKGFRVVLPDSLHHGEREKGISAEDRMLSFWDIVMENVKELELMKHTLDEKGLILSGNIAVAGTSMGGITTAAALTKYSWIKGAAIMMGTPKLTAYFRFLIDQVQKTRKIPLTEKEIAAAEEKIQQYDLSQKMDNLYGRPLFLWHGEQDTTIPIHFTEPFVEDAKGFYENKDRIQWIKEREQGHKVSRKAKLALADWLGNYSDANHFKIG</sequence>
<dbReference type="GO" id="GO:0006508">
    <property type="term" value="P:proteolysis"/>
    <property type="evidence" value="ECO:0007669"/>
    <property type="project" value="InterPro"/>
</dbReference>
<reference evidence="3" key="2">
    <citation type="submission" date="2020-09" db="EMBL/GenBank/DDBJ databases">
        <authorList>
            <person name="Sun Q."/>
            <person name="Zhou Y."/>
        </authorList>
    </citation>
    <scope>NUCLEOTIDE SEQUENCE</scope>
    <source>
        <strain evidence="3">CGMCC 1.12360</strain>
    </source>
</reference>
<dbReference type="InterPro" id="IPR001375">
    <property type="entry name" value="Peptidase_S9_cat"/>
</dbReference>
<dbReference type="PANTHER" id="PTHR22946:SF9">
    <property type="entry name" value="POLYKETIDE TRANSFERASE AF380"/>
    <property type="match status" value="1"/>
</dbReference>
<accession>A0A8J3EJS0</accession>
<evidence type="ECO:0000256" key="1">
    <source>
        <dbReference type="ARBA" id="ARBA00022801"/>
    </source>
</evidence>
<reference evidence="3" key="1">
    <citation type="journal article" date="2014" name="Int. J. Syst. Evol. Microbiol.">
        <title>Complete genome sequence of Corynebacterium casei LMG S-19264T (=DSM 44701T), isolated from a smear-ripened cheese.</title>
        <authorList>
            <consortium name="US DOE Joint Genome Institute (JGI-PGF)"/>
            <person name="Walter F."/>
            <person name="Albersmeier A."/>
            <person name="Kalinowski J."/>
            <person name="Ruckert C."/>
        </authorList>
    </citation>
    <scope>NUCLEOTIDE SEQUENCE</scope>
    <source>
        <strain evidence="3">CGMCC 1.12360</strain>
    </source>
</reference>
<evidence type="ECO:0000313" key="3">
    <source>
        <dbReference type="EMBL" id="GGH73072.1"/>
    </source>
</evidence>
<dbReference type="Proteomes" id="UP000602050">
    <property type="component" value="Unassembled WGS sequence"/>
</dbReference>
<keyword evidence="1" id="KW-0378">Hydrolase</keyword>
<organism evidence="3 4">
    <name type="scientific">Compostibacillus humi</name>
    <dbReference type="NCBI Taxonomy" id="1245525"/>
    <lineage>
        <taxon>Bacteria</taxon>
        <taxon>Bacillati</taxon>
        <taxon>Bacillota</taxon>
        <taxon>Bacilli</taxon>
        <taxon>Bacillales</taxon>
        <taxon>Bacillaceae</taxon>
        <taxon>Compostibacillus</taxon>
    </lineage>
</organism>
<gene>
    <name evidence="3" type="primary">yitV</name>
    <name evidence="3" type="ORF">GCM10010978_10560</name>
</gene>
<name>A0A8J3EJS0_9BACI</name>
<dbReference type="AlphaFoldDB" id="A0A8J3EJS0"/>